<dbReference type="InterPro" id="IPR050428">
    <property type="entry name" value="TCS_sensor_his_kinase"/>
</dbReference>
<keyword evidence="3" id="KW-0597">Phosphoprotein</keyword>
<dbReference type="InterPro" id="IPR003594">
    <property type="entry name" value="HATPase_dom"/>
</dbReference>
<dbReference type="Pfam" id="PF08376">
    <property type="entry name" value="NIT"/>
    <property type="match status" value="1"/>
</dbReference>
<evidence type="ECO:0000259" key="10">
    <source>
        <dbReference type="PROSITE" id="PS50109"/>
    </source>
</evidence>
<dbReference type="Gene3D" id="6.10.340.10">
    <property type="match status" value="1"/>
</dbReference>
<evidence type="ECO:0000313" key="11">
    <source>
        <dbReference type="EMBL" id="MFC6868243.1"/>
    </source>
</evidence>
<evidence type="ECO:0000256" key="9">
    <source>
        <dbReference type="SAM" id="Phobius"/>
    </source>
</evidence>
<feature type="region of interest" description="Disordered" evidence="8">
    <location>
        <begin position="692"/>
        <end position="766"/>
    </location>
</feature>
<dbReference type="EC" id="2.7.13.3" evidence="2"/>
<evidence type="ECO:0000256" key="5">
    <source>
        <dbReference type="ARBA" id="ARBA00022692"/>
    </source>
</evidence>
<feature type="compositionally biased region" description="Polar residues" evidence="8">
    <location>
        <begin position="711"/>
        <end position="723"/>
    </location>
</feature>
<dbReference type="SUPFAM" id="SSF55874">
    <property type="entry name" value="ATPase domain of HSP90 chaperone/DNA topoisomerase II/histidine kinase"/>
    <property type="match status" value="1"/>
</dbReference>
<dbReference type="InterPro" id="IPR013587">
    <property type="entry name" value="Nitrate/nitrite_sensing"/>
</dbReference>
<keyword evidence="7 9" id="KW-1133">Transmembrane helix</keyword>
<comment type="catalytic activity">
    <reaction evidence="1">
        <text>ATP + protein L-histidine = ADP + protein N-phospho-L-histidine.</text>
        <dbReference type="EC" id="2.7.13.3"/>
    </reaction>
</comment>
<feature type="transmembrane region" description="Helical" evidence="9">
    <location>
        <begin position="311"/>
        <end position="335"/>
    </location>
</feature>
<dbReference type="CDD" id="cd06225">
    <property type="entry name" value="HAMP"/>
    <property type="match status" value="1"/>
</dbReference>
<protein>
    <recommendedName>
        <fullName evidence="2">histidine kinase</fullName>
        <ecNumber evidence="2">2.7.13.3</ecNumber>
    </recommendedName>
</protein>
<evidence type="ECO:0000256" key="2">
    <source>
        <dbReference type="ARBA" id="ARBA00012438"/>
    </source>
</evidence>
<dbReference type="EMBL" id="JBHSXX010000001">
    <property type="protein sequence ID" value="MFC6868243.1"/>
    <property type="molecule type" value="Genomic_DNA"/>
</dbReference>
<keyword evidence="12" id="KW-1185">Reference proteome</keyword>
<proteinExistence type="predicted"/>
<evidence type="ECO:0000256" key="7">
    <source>
        <dbReference type="ARBA" id="ARBA00022989"/>
    </source>
</evidence>
<dbReference type="Proteomes" id="UP001596337">
    <property type="component" value="Unassembled WGS sequence"/>
</dbReference>
<organism evidence="11 12">
    <name type="scientific">Haloechinothrix salitolerans</name>
    <dbReference type="NCBI Taxonomy" id="926830"/>
    <lineage>
        <taxon>Bacteria</taxon>
        <taxon>Bacillati</taxon>
        <taxon>Actinomycetota</taxon>
        <taxon>Actinomycetes</taxon>
        <taxon>Pseudonocardiales</taxon>
        <taxon>Pseudonocardiaceae</taxon>
        <taxon>Haloechinothrix</taxon>
    </lineage>
</organism>
<evidence type="ECO:0000256" key="6">
    <source>
        <dbReference type="ARBA" id="ARBA00022777"/>
    </source>
</evidence>
<dbReference type="InterPro" id="IPR005467">
    <property type="entry name" value="His_kinase_dom"/>
</dbReference>
<accession>A0ABW2BZE0</accession>
<dbReference type="RefSeq" id="WP_345398138.1">
    <property type="nucleotide sequence ID" value="NZ_BAABLA010000028.1"/>
</dbReference>
<dbReference type="GO" id="GO:0016301">
    <property type="term" value="F:kinase activity"/>
    <property type="evidence" value="ECO:0007669"/>
    <property type="project" value="UniProtKB-KW"/>
</dbReference>
<reference evidence="12" key="1">
    <citation type="journal article" date="2019" name="Int. J. Syst. Evol. Microbiol.">
        <title>The Global Catalogue of Microorganisms (GCM) 10K type strain sequencing project: providing services to taxonomists for standard genome sequencing and annotation.</title>
        <authorList>
            <consortium name="The Broad Institute Genomics Platform"/>
            <consortium name="The Broad Institute Genome Sequencing Center for Infectious Disease"/>
            <person name="Wu L."/>
            <person name="Ma J."/>
        </authorList>
    </citation>
    <scope>NUCLEOTIDE SEQUENCE [LARGE SCALE GENOMIC DNA]</scope>
    <source>
        <strain evidence="12">KCTC 32255</strain>
    </source>
</reference>
<dbReference type="InterPro" id="IPR036890">
    <property type="entry name" value="HATPase_C_sf"/>
</dbReference>
<evidence type="ECO:0000256" key="3">
    <source>
        <dbReference type="ARBA" id="ARBA00022553"/>
    </source>
</evidence>
<evidence type="ECO:0000256" key="4">
    <source>
        <dbReference type="ARBA" id="ARBA00022679"/>
    </source>
</evidence>
<dbReference type="PANTHER" id="PTHR45436">
    <property type="entry name" value="SENSOR HISTIDINE KINASE YKOH"/>
    <property type="match status" value="1"/>
</dbReference>
<keyword evidence="5 9" id="KW-0812">Transmembrane</keyword>
<feature type="domain" description="Histidine kinase" evidence="10">
    <location>
        <begin position="523"/>
        <end position="631"/>
    </location>
</feature>
<name>A0ABW2BZE0_9PSEU</name>
<dbReference type="PANTHER" id="PTHR45436:SF5">
    <property type="entry name" value="SENSOR HISTIDINE KINASE TRCS"/>
    <property type="match status" value="1"/>
</dbReference>
<dbReference type="Pfam" id="PF02518">
    <property type="entry name" value="HATPase_c"/>
    <property type="match status" value="1"/>
</dbReference>
<sequence>MLRTFIGAGSKTIKAKVLAIALIPSIALLIVGAAVSGYLINKGLQAKEFAEDVRASLKPTARVVVELQEERRLSALLLTTGAVDAGDLQRQRREVDVALNDVYTAGERLASSGPGSVRAAFNDLAADARELPGMRSRINSKDATPLEVYDFYGELVERVGEGIQGTARSASDAEVAFEQMISYDLFRSVEAQSRSHVLVGLAMSRGLDSKVYHELAHQMGTYHELINLIEARLTADEQAQYAALQETDAWAALTGGDNDIMAQGPGKHAPNFDVAEWENAARTLSEGLLRLYMSHSSYAADLGAASGNATLWTSALAGVGILAAALAAMVIALRLSRALIERLTRLREETLDLSNRELPGVVERLRQGDRVDVEYQIPWLDHGTDEIGQVANAFNKAQQTAISAAVQEAETRRGVGSVFLNIAHRTQVIVHRQLKVLDSVERSEDDPDQLQLLFQLDHLATRSRRNAENLIILGGEQPGRQWRNPVSLREVVRSAVSETEHYTRVGAVSIPDTLMDGKVVADLAHLLAELIDNATAFSPPQSKVEVRGNAVGRGVVIEVEDQGLGMEKEQLDKFNTMLRKPPDFSVMALSTESRVGLFVVARLASRHGIKITLRESIYGGTTAIVLVPTDLIAQETTPHEPPMVSGIGVQDDGAGYEREPRHEGTLPDPDNGLPTATDVPAIGSSWRTVVFDKPEGQNAPPSARSAPPASNGATSSGEGQANTPRRDGKPPLPQRTRQANIAPQLASEQQAADVPDADDDLVDAERTRTVMAALQQGNLRGRTTEVSLNGHN</sequence>
<dbReference type="SMART" id="SM00387">
    <property type="entry name" value="HATPase_c"/>
    <property type="match status" value="1"/>
</dbReference>
<evidence type="ECO:0000313" key="12">
    <source>
        <dbReference type="Proteomes" id="UP001596337"/>
    </source>
</evidence>
<dbReference type="PROSITE" id="PS50109">
    <property type="entry name" value="HIS_KIN"/>
    <property type="match status" value="1"/>
</dbReference>
<keyword evidence="9" id="KW-0472">Membrane</keyword>
<keyword evidence="6 11" id="KW-0418">Kinase</keyword>
<feature type="transmembrane region" description="Helical" evidence="9">
    <location>
        <begin position="20"/>
        <end position="40"/>
    </location>
</feature>
<feature type="compositionally biased region" description="Basic and acidic residues" evidence="8">
    <location>
        <begin position="655"/>
        <end position="665"/>
    </location>
</feature>
<gene>
    <name evidence="11" type="ORF">ACFQGD_13950</name>
</gene>
<evidence type="ECO:0000256" key="8">
    <source>
        <dbReference type="SAM" id="MobiDB-lite"/>
    </source>
</evidence>
<dbReference type="Gene3D" id="3.30.565.10">
    <property type="entry name" value="Histidine kinase-like ATPase, C-terminal domain"/>
    <property type="match status" value="1"/>
</dbReference>
<feature type="compositionally biased region" description="Low complexity" evidence="8">
    <location>
        <begin position="699"/>
        <end position="710"/>
    </location>
</feature>
<feature type="region of interest" description="Disordered" evidence="8">
    <location>
        <begin position="636"/>
        <end position="680"/>
    </location>
</feature>
<keyword evidence="4" id="KW-0808">Transferase</keyword>
<comment type="caution">
    <text evidence="11">The sequence shown here is derived from an EMBL/GenBank/DDBJ whole genome shotgun (WGS) entry which is preliminary data.</text>
</comment>
<evidence type="ECO:0000256" key="1">
    <source>
        <dbReference type="ARBA" id="ARBA00000085"/>
    </source>
</evidence>
<feature type="compositionally biased region" description="Polar residues" evidence="8">
    <location>
        <begin position="735"/>
        <end position="750"/>
    </location>
</feature>